<organism evidence="1 2">
    <name type="scientific">Coptis chinensis</name>
    <dbReference type="NCBI Taxonomy" id="261450"/>
    <lineage>
        <taxon>Eukaryota</taxon>
        <taxon>Viridiplantae</taxon>
        <taxon>Streptophyta</taxon>
        <taxon>Embryophyta</taxon>
        <taxon>Tracheophyta</taxon>
        <taxon>Spermatophyta</taxon>
        <taxon>Magnoliopsida</taxon>
        <taxon>Ranunculales</taxon>
        <taxon>Ranunculaceae</taxon>
        <taxon>Coptidoideae</taxon>
        <taxon>Coptis</taxon>
    </lineage>
</organism>
<gene>
    <name evidence="1" type="ORF">IFM89_020898</name>
</gene>
<dbReference type="OrthoDB" id="1055148at2759"/>
<evidence type="ECO:0000313" key="1">
    <source>
        <dbReference type="EMBL" id="KAF9614842.1"/>
    </source>
</evidence>
<evidence type="ECO:0000313" key="2">
    <source>
        <dbReference type="Proteomes" id="UP000631114"/>
    </source>
</evidence>
<sequence length="137" mass="14870">MVPSSHLDSAGIKKYSSIVAHDIACKALITNEAIFADRPPAPVATRFLSNNQHIIHMAGYGPLWRLLCRNLASGVLHSSQDIQLKLFNEMKGVIIASSDDSRDEETSTSPLCGAPRSHRKYSVGKDAIVNLMIAEIG</sequence>
<dbReference type="Proteomes" id="UP000631114">
    <property type="component" value="Unassembled WGS sequence"/>
</dbReference>
<reference evidence="1 2" key="1">
    <citation type="submission" date="2020-10" db="EMBL/GenBank/DDBJ databases">
        <title>The Coptis chinensis genome and diversification of protoberbering-type alkaloids.</title>
        <authorList>
            <person name="Wang B."/>
            <person name="Shu S."/>
            <person name="Song C."/>
            <person name="Liu Y."/>
        </authorList>
    </citation>
    <scope>NUCLEOTIDE SEQUENCE [LARGE SCALE GENOMIC DNA]</scope>
    <source>
        <strain evidence="1">HL-2020</strain>
        <tissue evidence="1">Leaf</tissue>
    </source>
</reference>
<comment type="caution">
    <text evidence="1">The sequence shown here is derived from an EMBL/GenBank/DDBJ whole genome shotgun (WGS) entry which is preliminary data.</text>
</comment>
<dbReference type="AlphaFoldDB" id="A0A835M3A8"/>
<keyword evidence="2" id="KW-1185">Reference proteome</keyword>
<protein>
    <recommendedName>
        <fullName evidence="3">Cytochrome P450</fullName>
    </recommendedName>
</protein>
<evidence type="ECO:0008006" key="3">
    <source>
        <dbReference type="Google" id="ProtNLM"/>
    </source>
</evidence>
<accession>A0A835M3A8</accession>
<proteinExistence type="predicted"/>
<name>A0A835M3A8_9MAGN</name>
<dbReference type="EMBL" id="JADFTS010000003">
    <property type="protein sequence ID" value="KAF9614842.1"/>
    <property type="molecule type" value="Genomic_DNA"/>
</dbReference>